<comment type="similarity">
    <text evidence="7">Belongs to the binding-protein-dependent transport system permease family.</text>
</comment>
<dbReference type="GO" id="GO:0055085">
    <property type="term" value="P:transmembrane transport"/>
    <property type="evidence" value="ECO:0007669"/>
    <property type="project" value="InterPro"/>
</dbReference>
<organism evidence="9 10">
    <name type="scientific">Natrinema salaciae</name>
    <dbReference type="NCBI Taxonomy" id="1186196"/>
    <lineage>
        <taxon>Archaea</taxon>
        <taxon>Methanobacteriati</taxon>
        <taxon>Methanobacteriota</taxon>
        <taxon>Stenosarchaea group</taxon>
        <taxon>Halobacteria</taxon>
        <taxon>Halobacteriales</taxon>
        <taxon>Natrialbaceae</taxon>
        <taxon>Natrinema</taxon>
    </lineage>
</organism>
<dbReference type="AlphaFoldDB" id="A0A1H9T2E4"/>
<dbReference type="InterPro" id="IPR035906">
    <property type="entry name" value="MetI-like_sf"/>
</dbReference>
<dbReference type="PANTHER" id="PTHR43163:SF6">
    <property type="entry name" value="DIPEPTIDE TRANSPORT SYSTEM PERMEASE PROTEIN DPPB-RELATED"/>
    <property type="match status" value="1"/>
</dbReference>
<dbReference type="Proteomes" id="UP000199114">
    <property type="component" value="Unassembled WGS sequence"/>
</dbReference>
<keyword evidence="3" id="KW-1003">Cell membrane</keyword>
<keyword evidence="2 7" id="KW-0813">Transport</keyword>
<dbReference type="SUPFAM" id="SSF161098">
    <property type="entry name" value="MetI-like"/>
    <property type="match status" value="1"/>
</dbReference>
<keyword evidence="6 7" id="KW-0472">Membrane</keyword>
<evidence type="ECO:0000256" key="4">
    <source>
        <dbReference type="ARBA" id="ARBA00022692"/>
    </source>
</evidence>
<feature type="transmembrane region" description="Helical" evidence="7">
    <location>
        <begin position="218"/>
        <end position="237"/>
    </location>
</feature>
<feature type="transmembrane region" description="Helical" evidence="7">
    <location>
        <begin position="103"/>
        <end position="124"/>
    </location>
</feature>
<evidence type="ECO:0000256" key="2">
    <source>
        <dbReference type="ARBA" id="ARBA00022448"/>
    </source>
</evidence>
<comment type="subcellular location">
    <subcellularLocation>
        <location evidence="1 7">Cell membrane</location>
        <topology evidence="1 7">Multi-pass membrane protein</topology>
    </subcellularLocation>
</comment>
<name>A0A1H9T2E4_9EURY</name>
<feature type="transmembrane region" description="Helical" evidence="7">
    <location>
        <begin position="12"/>
        <end position="31"/>
    </location>
</feature>
<evidence type="ECO:0000256" key="3">
    <source>
        <dbReference type="ARBA" id="ARBA00022475"/>
    </source>
</evidence>
<dbReference type="OrthoDB" id="44105at2157"/>
<protein>
    <submittedName>
        <fullName evidence="9">Peptide/nickel transport system permease protein</fullName>
    </submittedName>
</protein>
<evidence type="ECO:0000313" key="9">
    <source>
        <dbReference type="EMBL" id="SER91430.1"/>
    </source>
</evidence>
<evidence type="ECO:0000256" key="6">
    <source>
        <dbReference type="ARBA" id="ARBA00023136"/>
    </source>
</evidence>
<dbReference type="Pfam" id="PF00528">
    <property type="entry name" value="BPD_transp_1"/>
    <property type="match status" value="1"/>
</dbReference>
<feature type="transmembrane region" description="Helical" evidence="7">
    <location>
        <begin position="136"/>
        <end position="163"/>
    </location>
</feature>
<sequence length="355" mass="38708">MTLGKFLVKRALQGVVVIWGVVTIMFGLRAVSPGDPASLMLAEGASQELIEQVREEEGLNEPIYVQYVDYVQGMVTGDFGYSWQSNREVEAMVIERIPATVELAVAATIVAIVIAIPLGVISATRRNQPSDYGATLFSLLGISTPNFWLGLMLVLVFGVWFGVPYPTLGLSSFSLAGINVPSPSFGFYDFPTGRRPVGFGEAVMTLVRYGSVYDLLVWLKYITLPAITLGTYFTALITRLTRSGMVDELGKPYVTASQAKGLPAVLVRYKHVLRNTMIPIITVLGLQMGTLMGGAVITETVFNWPGLGLRLIDALDARDWPLMQGIVVFIAVAFVTINVVVDGLYAYLDPQVRNE</sequence>
<evidence type="ECO:0000256" key="7">
    <source>
        <dbReference type="RuleBase" id="RU363032"/>
    </source>
</evidence>
<evidence type="ECO:0000313" key="10">
    <source>
        <dbReference type="Proteomes" id="UP000199114"/>
    </source>
</evidence>
<dbReference type="Gene3D" id="1.10.3720.10">
    <property type="entry name" value="MetI-like"/>
    <property type="match status" value="1"/>
</dbReference>
<dbReference type="InterPro" id="IPR045621">
    <property type="entry name" value="BPD_transp_1_N"/>
</dbReference>
<dbReference type="RefSeq" id="WP_090623423.1">
    <property type="nucleotide sequence ID" value="NZ_FOFD01000010.1"/>
</dbReference>
<dbReference type="PROSITE" id="PS50928">
    <property type="entry name" value="ABC_TM1"/>
    <property type="match status" value="1"/>
</dbReference>
<evidence type="ECO:0000256" key="1">
    <source>
        <dbReference type="ARBA" id="ARBA00004651"/>
    </source>
</evidence>
<dbReference type="InterPro" id="IPR000515">
    <property type="entry name" value="MetI-like"/>
</dbReference>
<dbReference type="EMBL" id="FOFD01000010">
    <property type="protein sequence ID" value="SER91430.1"/>
    <property type="molecule type" value="Genomic_DNA"/>
</dbReference>
<dbReference type="CDD" id="cd06261">
    <property type="entry name" value="TM_PBP2"/>
    <property type="match status" value="1"/>
</dbReference>
<keyword evidence="5 7" id="KW-1133">Transmembrane helix</keyword>
<feature type="transmembrane region" description="Helical" evidence="7">
    <location>
        <begin position="322"/>
        <end position="348"/>
    </location>
</feature>
<feature type="transmembrane region" description="Helical" evidence="7">
    <location>
        <begin position="278"/>
        <end position="302"/>
    </location>
</feature>
<accession>A0A1H9T2E4</accession>
<keyword evidence="4 7" id="KW-0812">Transmembrane</keyword>
<evidence type="ECO:0000259" key="8">
    <source>
        <dbReference type="PROSITE" id="PS50928"/>
    </source>
</evidence>
<feature type="domain" description="ABC transmembrane type-1" evidence="8">
    <location>
        <begin position="97"/>
        <end position="341"/>
    </location>
</feature>
<dbReference type="STRING" id="1186196.SAMN04489841_0022"/>
<proteinExistence type="inferred from homology"/>
<dbReference type="PANTHER" id="PTHR43163">
    <property type="entry name" value="DIPEPTIDE TRANSPORT SYSTEM PERMEASE PROTEIN DPPB-RELATED"/>
    <property type="match status" value="1"/>
</dbReference>
<evidence type="ECO:0000256" key="5">
    <source>
        <dbReference type="ARBA" id="ARBA00022989"/>
    </source>
</evidence>
<gene>
    <name evidence="9" type="ORF">SAMN04489841_0022</name>
</gene>
<reference evidence="10" key="1">
    <citation type="submission" date="2016-10" db="EMBL/GenBank/DDBJ databases">
        <authorList>
            <person name="Varghese N."/>
            <person name="Submissions S."/>
        </authorList>
    </citation>
    <scope>NUCLEOTIDE SEQUENCE [LARGE SCALE GENOMIC DNA]</scope>
    <source>
        <strain evidence="10">DSM 25055</strain>
    </source>
</reference>
<dbReference type="GO" id="GO:0005886">
    <property type="term" value="C:plasma membrane"/>
    <property type="evidence" value="ECO:0007669"/>
    <property type="project" value="UniProtKB-SubCell"/>
</dbReference>
<keyword evidence="10" id="KW-1185">Reference proteome</keyword>
<dbReference type="Pfam" id="PF19300">
    <property type="entry name" value="BPD_transp_1_N"/>
    <property type="match status" value="1"/>
</dbReference>